<feature type="domain" description="Endonuclease/exonuclease/phosphatase" evidence="1">
    <location>
        <begin position="24"/>
        <end position="139"/>
    </location>
</feature>
<proteinExistence type="predicted"/>
<accession>A0A8T0UE82</accession>
<dbReference type="Proteomes" id="UP000823388">
    <property type="component" value="Chromosome 3N"/>
</dbReference>
<dbReference type="PANTHER" id="PTHR33710">
    <property type="entry name" value="BNAC02G09200D PROTEIN"/>
    <property type="match status" value="1"/>
</dbReference>
<keyword evidence="3" id="KW-1185">Reference proteome</keyword>
<gene>
    <name evidence="2" type="ORF">PVAP13_3NG218899</name>
</gene>
<dbReference type="InterPro" id="IPR005135">
    <property type="entry name" value="Endo/exonuclease/phosphatase"/>
</dbReference>
<dbReference type="InterPro" id="IPR036691">
    <property type="entry name" value="Endo/exonu/phosph_ase_sf"/>
</dbReference>
<protein>
    <recommendedName>
        <fullName evidence="1">Endonuclease/exonuclease/phosphatase domain-containing protein</fullName>
    </recommendedName>
</protein>
<name>A0A8T0UE82_PANVG</name>
<organism evidence="2 3">
    <name type="scientific">Panicum virgatum</name>
    <name type="common">Blackwell switchgrass</name>
    <dbReference type="NCBI Taxonomy" id="38727"/>
    <lineage>
        <taxon>Eukaryota</taxon>
        <taxon>Viridiplantae</taxon>
        <taxon>Streptophyta</taxon>
        <taxon>Embryophyta</taxon>
        <taxon>Tracheophyta</taxon>
        <taxon>Spermatophyta</taxon>
        <taxon>Magnoliopsida</taxon>
        <taxon>Liliopsida</taxon>
        <taxon>Poales</taxon>
        <taxon>Poaceae</taxon>
        <taxon>PACMAD clade</taxon>
        <taxon>Panicoideae</taxon>
        <taxon>Panicodae</taxon>
        <taxon>Paniceae</taxon>
        <taxon>Panicinae</taxon>
        <taxon>Panicum</taxon>
        <taxon>Panicum sect. Hiantes</taxon>
    </lineage>
</organism>
<evidence type="ECO:0000313" key="3">
    <source>
        <dbReference type="Proteomes" id="UP000823388"/>
    </source>
</evidence>
<evidence type="ECO:0000313" key="2">
    <source>
        <dbReference type="EMBL" id="KAG2620637.1"/>
    </source>
</evidence>
<dbReference type="GO" id="GO:0003824">
    <property type="term" value="F:catalytic activity"/>
    <property type="evidence" value="ECO:0007669"/>
    <property type="project" value="InterPro"/>
</dbReference>
<comment type="caution">
    <text evidence="2">The sequence shown here is derived from an EMBL/GenBank/DDBJ whole genome shotgun (WGS) entry which is preliminary data.</text>
</comment>
<dbReference type="SUPFAM" id="SSF56219">
    <property type="entry name" value="DNase I-like"/>
    <property type="match status" value="1"/>
</dbReference>
<dbReference type="Gene3D" id="3.60.10.10">
    <property type="entry name" value="Endonuclease/exonuclease/phosphatase"/>
    <property type="match status" value="1"/>
</dbReference>
<reference evidence="2" key="1">
    <citation type="submission" date="2020-05" db="EMBL/GenBank/DDBJ databases">
        <title>WGS assembly of Panicum virgatum.</title>
        <authorList>
            <person name="Lovell J.T."/>
            <person name="Jenkins J."/>
            <person name="Shu S."/>
            <person name="Juenger T.E."/>
            <person name="Schmutz J."/>
        </authorList>
    </citation>
    <scope>NUCLEOTIDE SEQUENCE</scope>
    <source>
        <strain evidence="2">AP13</strain>
    </source>
</reference>
<dbReference type="Pfam" id="PF03372">
    <property type="entry name" value="Exo_endo_phos"/>
    <property type="match status" value="1"/>
</dbReference>
<dbReference type="PANTHER" id="PTHR33710:SF72">
    <property type="entry name" value="OS04G0204200 PROTEIN"/>
    <property type="match status" value="1"/>
</dbReference>
<dbReference type="EMBL" id="CM029042">
    <property type="protein sequence ID" value="KAG2620637.1"/>
    <property type="molecule type" value="Genomic_DNA"/>
</dbReference>
<sequence length="224" mass="26082">MTLSTFAFQICKSDGFKFALFVVYGPAQQENKQEFLAEMANACSKESLPYIIGGDFNIMRHLQDKSSGVFDFKWPNLFNSVIESLDLKEIVMSGRQYTWAGPGDDPLFEKLDKILVNTNWEDRFPLSTVEARDRNISDHTPLVLSTGFSTHQNGQRPFKFERGWLIRDGFYDMVVQIWQSETFGSTLLERWQNKIHRLRQHLRGWAQHISGTYQKEKKKLLSLF</sequence>
<dbReference type="AlphaFoldDB" id="A0A8T0UE82"/>
<evidence type="ECO:0000259" key="1">
    <source>
        <dbReference type="Pfam" id="PF03372"/>
    </source>
</evidence>